<dbReference type="Proteomes" id="UP001152484">
    <property type="component" value="Unassembled WGS sequence"/>
</dbReference>
<sequence length="143" mass="16825">MRGPGNRPYEPMLRRVKYGATEVRSAICWIGRRRWRSSRRATTPARVFSPDSASSCYDVKERAFWYVVRGRRRWFYKSKAEMGEEKTESPCEGKRAKGSIEITIVVRLKTTKMSEEIGFRLSALKNEVLLYQLYLMLQFSRNI</sequence>
<evidence type="ECO:0000313" key="2">
    <source>
        <dbReference type="Proteomes" id="UP001152484"/>
    </source>
</evidence>
<reference evidence="1" key="1">
    <citation type="submission" date="2022-07" db="EMBL/GenBank/DDBJ databases">
        <authorList>
            <person name="Macas J."/>
            <person name="Novak P."/>
            <person name="Neumann P."/>
        </authorList>
    </citation>
    <scope>NUCLEOTIDE SEQUENCE</scope>
</reference>
<proteinExistence type="predicted"/>
<organism evidence="1 2">
    <name type="scientific">Cuscuta europaea</name>
    <name type="common">European dodder</name>
    <dbReference type="NCBI Taxonomy" id="41803"/>
    <lineage>
        <taxon>Eukaryota</taxon>
        <taxon>Viridiplantae</taxon>
        <taxon>Streptophyta</taxon>
        <taxon>Embryophyta</taxon>
        <taxon>Tracheophyta</taxon>
        <taxon>Spermatophyta</taxon>
        <taxon>Magnoliopsida</taxon>
        <taxon>eudicotyledons</taxon>
        <taxon>Gunneridae</taxon>
        <taxon>Pentapetalae</taxon>
        <taxon>asterids</taxon>
        <taxon>lamiids</taxon>
        <taxon>Solanales</taxon>
        <taxon>Convolvulaceae</taxon>
        <taxon>Cuscuteae</taxon>
        <taxon>Cuscuta</taxon>
        <taxon>Cuscuta subgen. Cuscuta</taxon>
    </lineage>
</organism>
<gene>
    <name evidence="1" type="ORF">CEURO_LOCUS12468</name>
</gene>
<evidence type="ECO:0000313" key="1">
    <source>
        <dbReference type="EMBL" id="CAH9093849.1"/>
    </source>
</evidence>
<dbReference type="EMBL" id="CAMAPE010000031">
    <property type="protein sequence ID" value="CAH9093849.1"/>
    <property type="molecule type" value="Genomic_DNA"/>
</dbReference>
<keyword evidence="2" id="KW-1185">Reference proteome</keyword>
<dbReference type="AlphaFoldDB" id="A0A9P1EBS9"/>
<name>A0A9P1EBS9_CUSEU</name>
<protein>
    <submittedName>
        <fullName evidence="1">Uncharacterized protein</fullName>
    </submittedName>
</protein>
<comment type="caution">
    <text evidence="1">The sequence shown here is derived from an EMBL/GenBank/DDBJ whole genome shotgun (WGS) entry which is preliminary data.</text>
</comment>
<accession>A0A9P1EBS9</accession>